<dbReference type="RefSeq" id="WP_252773827.1">
    <property type="nucleotide sequence ID" value="NZ_CP097122.1"/>
</dbReference>
<accession>A0ABY5C0A5</accession>
<sequence>MAADQKSKQIDLIFKDYYSGTIENRVKLRRIDLSFNGLADENIGGGRKQNEHPRVEDNRIIREESDHEMNRLKHNLKVLDIFNESLIDSDKKLMAAHYSDRNYLTWSQISFLINRSESMCHKDLNRLKRNFENEYLKFYLT</sequence>
<proteinExistence type="predicted"/>
<keyword evidence="2" id="KW-1185">Reference proteome</keyword>
<name>A0ABY5C0A5_9LACO</name>
<organism evidence="1 2">
    <name type="scientific">Fructobacillus americanaquae</name>
    <dbReference type="NCBI Taxonomy" id="2940302"/>
    <lineage>
        <taxon>Bacteria</taxon>
        <taxon>Bacillati</taxon>
        <taxon>Bacillota</taxon>
        <taxon>Bacilli</taxon>
        <taxon>Lactobacillales</taxon>
        <taxon>Lactobacillaceae</taxon>
        <taxon>Fructobacillus</taxon>
    </lineage>
</organism>
<dbReference type="Pfam" id="PF05263">
    <property type="entry name" value="DUF722"/>
    <property type="match status" value="1"/>
</dbReference>
<evidence type="ECO:0000313" key="2">
    <source>
        <dbReference type="Proteomes" id="UP001056093"/>
    </source>
</evidence>
<gene>
    <name evidence="1" type="ORF">M3M36_06840</name>
</gene>
<dbReference type="Proteomes" id="UP001056093">
    <property type="component" value="Chromosome"/>
</dbReference>
<protein>
    <submittedName>
        <fullName evidence="1">RinA family protein</fullName>
    </submittedName>
</protein>
<dbReference type="EMBL" id="CP097122">
    <property type="protein sequence ID" value="USS92022.1"/>
    <property type="molecule type" value="Genomic_DNA"/>
</dbReference>
<evidence type="ECO:0000313" key="1">
    <source>
        <dbReference type="EMBL" id="USS92022.1"/>
    </source>
</evidence>
<reference evidence="1" key="1">
    <citation type="submission" date="2022-05" db="EMBL/GenBank/DDBJ databases">
        <authorList>
            <person name="Oliphant S.A."/>
            <person name="Watson-Haigh N.S."/>
            <person name="Sumby K.M."/>
            <person name="Gardner J.M."/>
            <person name="Jiranek V."/>
        </authorList>
    </citation>
    <scope>NUCLEOTIDE SEQUENCE</scope>
    <source>
        <strain evidence="1">KI3_B9</strain>
    </source>
</reference>
<dbReference type="InterPro" id="IPR007927">
    <property type="entry name" value="DUF722"/>
</dbReference>